<proteinExistence type="predicted"/>
<dbReference type="OMA" id="WSWGYHI"/>
<dbReference type="Pfam" id="PF03547">
    <property type="entry name" value="Mem_trans"/>
    <property type="match status" value="1"/>
</dbReference>
<dbReference type="InterPro" id="IPR039305">
    <property type="entry name" value="PILS2/6"/>
</dbReference>
<keyword evidence="4 6" id="KW-0472">Membrane</keyword>
<dbReference type="EMBL" id="GL349436">
    <property type="protein sequence ID" value="KNC52281.1"/>
    <property type="molecule type" value="Genomic_DNA"/>
</dbReference>
<dbReference type="eggNOG" id="KOG2722">
    <property type="taxonomic scope" value="Eukaryota"/>
</dbReference>
<dbReference type="GO" id="GO:0016020">
    <property type="term" value="C:membrane"/>
    <property type="evidence" value="ECO:0007669"/>
    <property type="project" value="UniProtKB-SubCell"/>
</dbReference>
<evidence type="ECO:0000256" key="4">
    <source>
        <dbReference type="ARBA" id="ARBA00023136"/>
    </source>
</evidence>
<protein>
    <recommendedName>
        <fullName evidence="10">Auxin efflux carrier</fullName>
    </recommendedName>
</protein>
<evidence type="ECO:0000256" key="6">
    <source>
        <dbReference type="SAM" id="Phobius"/>
    </source>
</evidence>
<reference evidence="8 9" key="1">
    <citation type="submission" date="2010-05" db="EMBL/GenBank/DDBJ databases">
        <title>The Genome Sequence of Thecamonas trahens ATCC 50062.</title>
        <authorList>
            <consortium name="The Broad Institute Genome Sequencing Platform"/>
            <person name="Russ C."/>
            <person name="Cuomo C."/>
            <person name="Shea T."/>
            <person name="Young S.K."/>
            <person name="Zeng Q."/>
            <person name="Koehrsen M."/>
            <person name="Haas B."/>
            <person name="Borodovsky M."/>
            <person name="Guigo R."/>
            <person name="Alvarado L."/>
            <person name="Berlin A."/>
            <person name="Bochicchio J."/>
            <person name="Borenstein D."/>
            <person name="Chapman S."/>
            <person name="Chen Z."/>
            <person name="Freedman E."/>
            <person name="Gellesch M."/>
            <person name="Goldberg J."/>
            <person name="Griggs A."/>
            <person name="Gujja S."/>
            <person name="Heilman E."/>
            <person name="Heiman D."/>
            <person name="Hepburn T."/>
            <person name="Howarth C."/>
            <person name="Jen D."/>
            <person name="Larson L."/>
            <person name="Mehta T."/>
            <person name="Park D."/>
            <person name="Pearson M."/>
            <person name="Roberts A."/>
            <person name="Saif S."/>
            <person name="Shenoy N."/>
            <person name="Sisk P."/>
            <person name="Stolte C."/>
            <person name="Sykes S."/>
            <person name="Thomson T."/>
            <person name="Walk T."/>
            <person name="White J."/>
            <person name="Yandava C."/>
            <person name="Burger G."/>
            <person name="Gray M.W."/>
            <person name="Holland P.W.H."/>
            <person name="King N."/>
            <person name="Lang F.B.F."/>
            <person name="Roger A.J."/>
            <person name="Ruiz-Trillo I."/>
            <person name="Lander E."/>
            <person name="Nusbaum C."/>
        </authorList>
    </citation>
    <scope>NUCLEOTIDE SEQUENCE [LARGE SCALE GENOMIC DNA]</scope>
    <source>
        <strain evidence="8 9">ATCC 50062</strain>
    </source>
</reference>
<keyword evidence="2 6" id="KW-0812">Transmembrane</keyword>
<name>A0A0L0DJK0_THETB</name>
<evidence type="ECO:0000256" key="2">
    <source>
        <dbReference type="ARBA" id="ARBA00022692"/>
    </source>
</evidence>
<dbReference type="InterPro" id="IPR004776">
    <property type="entry name" value="Mem_transp_PIN-like"/>
</dbReference>
<evidence type="ECO:0000256" key="5">
    <source>
        <dbReference type="SAM" id="MobiDB-lite"/>
    </source>
</evidence>
<keyword evidence="9" id="KW-1185">Reference proteome</keyword>
<feature type="transmembrane region" description="Helical" evidence="6">
    <location>
        <begin position="361"/>
        <end position="382"/>
    </location>
</feature>
<feature type="chain" id="PRO_5005537496" description="Auxin efflux carrier" evidence="7">
    <location>
        <begin position="25"/>
        <end position="422"/>
    </location>
</feature>
<feature type="transmembrane region" description="Helical" evidence="6">
    <location>
        <begin position="290"/>
        <end position="315"/>
    </location>
</feature>
<feature type="region of interest" description="Disordered" evidence="5">
    <location>
        <begin position="172"/>
        <end position="191"/>
    </location>
</feature>
<dbReference type="Proteomes" id="UP000054408">
    <property type="component" value="Unassembled WGS sequence"/>
</dbReference>
<evidence type="ECO:0000256" key="7">
    <source>
        <dbReference type="SAM" id="SignalP"/>
    </source>
</evidence>
<feature type="region of interest" description="Disordered" evidence="5">
    <location>
        <begin position="134"/>
        <end position="158"/>
    </location>
</feature>
<dbReference type="GO" id="GO:0055085">
    <property type="term" value="P:transmembrane transport"/>
    <property type="evidence" value="ECO:0007669"/>
    <property type="project" value="InterPro"/>
</dbReference>
<feature type="transmembrane region" description="Helical" evidence="6">
    <location>
        <begin position="36"/>
        <end position="59"/>
    </location>
</feature>
<keyword evidence="7" id="KW-0732">Signal</keyword>
<dbReference type="RefSeq" id="XP_013762280.1">
    <property type="nucleotide sequence ID" value="XM_013906826.1"/>
</dbReference>
<feature type="transmembrane region" description="Helical" evidence="6">
    <location>
        <begin position="110"/>
        <end position="129"/>
    </location>
</feature>
<evidence type="ECO:0008006" key="10">
    <source>
        <dbReference type="Google" id="ProtNLM"/>
    </source>
</evidence>
<organism evidence="8 9">
    <name type="scientific">Thecamonas trahens ATCC 50062</name>
    <dbReference type="NCBI Taxonomy" id="461836"/>
    <lineage>
        <taxon>Eukaryota</taxon>
        <taxon>Apusozoa</taxon>
        <taxon>Apusomonadida</taxon>
        <taxon>Apusomonadidae</taxon>
        <taxon>Thecamonas</taxon>
    </lineage>
</organism>
<accession>A0A0L0DJK0</accession>
<evidence type="ECO:0000313" key="8">
    <source>
        <dbReference type="EMBL" id="KNC52281.1"/>
    </source>
</evidence>
<keyword evidence="3 6" id="KW-1133">Transmembrane helix</keyword>
<dbReference type="OrthoDB" id="191139at2759"/>
<feature type="signal peptide" evidence="7">
    <location>
        <begin position="1"/>
        <end position="24"/>
    </location>
</feature>
<dbReference type="AlphaFoldDB" id="A0A0L0DJK0"/>
<dbReference type="PANTHER" id="PTHR31419">
    <property type="entry name" value="PROTEIN PIN-LIKES 2"/>
    <property type="match status" value="1"/>
</dbReference>
<dbReference type="GeneID" id="25560877"/>
<evidence type="ECO:0000256" key="1">
    <source>
        <dbReference type="ARBA" id="ARBA00004141"/>
    </source>
</evidence>
<feature type="transmembrane region" description="Helical" evidence="6">
    <location>
        <begin position="253"/>
        <end position="270"/>
    </location>
</feature>
<feature type="transmembrane region" description="Helical" evidence="6">
    <location>
        <begin position="394"/>
        <end position="418"/>
    </location>
</feature>
<dbReference type="PANTHER" id="PTHR31419:SF1">
    <property type="entry name" value="PROTEIN PIN-LIKES 6"/>
    <property type="match status" value="1"/>
</dbReference>
<dbReference type="STRING" id="461836.A0A0L0DJK0"/>
<feature type="transmembrane region" description="Helical" evidence="6">
    <location>
        <begin position="71"/>
        <end position="90"/>
    </location>
</feature>
<feature type="transmembrane region" description="Helical" evidence="6">
    <location>
        <begin position="327"/>
        <end position="349"/>
    </location>
</feature>
<comment type="subcellular location">
    <subcellularLocation>
        <location evidence="1">Membrane</location>
        <topology evidence="1">Multi-pass membrane protein</topology>
    </subcellularLocation>
</comment>
<sequence length="422" mass="45010">MRSRLTPPLLFVVLIPALLFQAIGSSFKISEFAELWIVPVAAIIHTVIGLGLGWLTVAVSKPPAHFRTMSILSVVLGNAGNLPLSLVASMATTEVFRDQPDAETEGVKIISLYMIVTSLVLWMVGYPLMGLSKNKSPMSGSDEEDASGKLLTESSEATSRYSVRSTSSIEYSTESEAQEAASSTSSPSASTCLSSATGTTILVDTSMTHLQAPSPAYKPRPTHGACGQVKALRRHWLDLKVAHPWFAFVCDKVFTPPVVAVILGLVVAAIEPLADTMFGEDKALRPVGRSAVIMGNGVVGLSMLILGASLAAVSIGKSAKRISRLNIALLIFVRMVVFAAIGIGLLYVFVWLDVVDVKNKMLLFILMVQTAVPTAQSTVIIVELHGGNAGDVSTLLFFMYLASVPILTCSIALQLYVIESIQ</sequence>
<evidence type="ECO:0000256" key="3">
    <source>
        <dbReference type="ARBA" id="ARBA00022989"/>
    </source>
</evidence>
<evidence type="ECO:0000313" key="9">
    <source>
        <dbReference type="Proteomes" id="UP000054408"/>
    </source>
</evidence>
<gene>
    <name evidence="8" type="ORF">AMSG_01108</name>
</gene>